<dbReference type="GO" id="GO:0005737">
    <property type="term" value="C:cytoplasm"/>
    <property type="evidence" value="ECO:0007669"/>
    <property type="project" value="InterPro"/>
</dbReference>
<dbReference type="InterPro" id="IPR005881">
    <property type="entry name" value="Ser_O-AcTrfase"/>
</dbReference>
<dbReference type="RefSeq" id="WP_144916016.1">
    <property type="nucleotide sequence ID" value="NZ_VLLI01000015.1"/>
</dbReference>
<keyword evidence="3" id="KW-1185">Reference proteome</keyword>
<evidence type="ECO:0000313" key="2">
    <source>
        <dbReference type="EMBL" id="TWI95620.1"/>
    </source>
</evidence>
<comment type="similarity">
    <text evidence="1">Belongs to the transferase hexapeptide repeat family.</text>
</comment>
<organism evidence="2 3">
    <name type="scientific">Mucilaginibacter frigoritolerans</name>
    <dbReference type="NCBI Taxonomy" id="652788"/>
    <lineage>
        <taxon>Bacteria</taxon>
        <taxon>Pseudomonadati</taxon>
        <taxon>Bacteroidota</taxon>
        <taxon>Sphingobacteriia</taxon>
        <taxon>Sphingobacteriales</taxon>
        <taxon>Sphingobacteriaceae</taxon>
        <taxon>Mucilaginibacter</taxon>
    </lineage>
</organism>
<protein>
    <recommendedName>
        <fullName evidence="1">Serine acetyltransferase</fullName>
        <ecNumber evidence="1">2.3.1.30</ecNumber>
    </recommendedName>
</protein>
<comment type="catalytic activity">
    <reaction evidence="1">
        <text>L-serine + acetyl-CoA = O-acetyl-L-serine + CoA</text>
        <dbReference type="Rhea" id="RHEA:24560"/>
        <dbReference type="ChEBI" id="CHEBI:33384"/>
        <dbReference type="ChEBI" id="CHEBI:57287"/>
        <dbReference type="ChEBI" id="CHEBI:57288"/>
        <dbReference type="ChEBI" id="CHEBI:58340"/>
        <dbReference type="EC" id="2.3.1.30"/>
    </reaction>
</comment>
<keyword evidence="1 2" id="KW-0808">Transferase</keyword>
<dbReference type="OrthoDB" id="9814490at2"/>
<dbReference type="Gene3D" id="2.160.10.10">
    <property type="entry name" value="Hexapeptide repeat proteins"/>
    <property type="match status" value="1"/>
</dbReference>
<dbReference type="PIRSF" id="PIRSF000441">
    <property type="entry name" value="CysE"/>
    <property type="match status" value="1"/>
</dbReference>
<reference evidence="2 3" key="1">
    <citation type="submission" date="2019-07" db="EMBL/GenBank/DDBJ databases">
        <title>Genomic Encyclopedia of Archaeal and Bacterial Type Strains, Phase II (KMG-II): from individual species to whole genera.</title>
        <authorList>
            <person name="Goeker M."/>
        </authorList>
    </citation>
    <scope>NUCLEOTIDE SEQUENCE [LARGE SCALE GENOMIC DNA]</scope>
    <source>
        <strain evidence="2 3">ATCC BAA-1854</strain>
    </source>
</reference>
<dbReference type="PANTHER" id="PTHR42811">
    <property type="entry name" value="SERINE ACETYLTRANSFERASE"/>
    <property type="match status" value="1"/>
</dbReference>
<dbReference type="EMBL" id="VLLI01000015">
    <property type="protein sequence ID" value="TWI95620.1"/>
    <property type="molecule type" value="Genomic_DNA"/>
</dbReference>
<proteinExistence type="inferred from homology"/>
<dbReference type="GO" id="GO:0009001">
    <property type="term" value="F:serine O-acetyltransferase activity"/>
    <property type="evidence" value="ECO:0007669"/>
    <property type="project" value="UniProtKB-EC"/>
</dbReference>
<dbReference type="EC" id="2.3.1.30" evidence="1"/>
<accession>A0A562TS58</accession>
<gene>
    <name evidence="2" type="ORF">JN11_04360</name>
</gene>
<dbReference type="InterPro" id="IPR042122">
    <property type="entry name" value="Ser_AcTrfase_N_sf"/>
</dbReference>
<evidence type="ECO:0000256" key="1">
    <source>
        <dbReference type="PIRNR" id="PIRNR000441"/>
    </source>
</evidence>
<dbReference type="AlphaFoldDB" id="A0A562TS58"/>
<dbReference type="Proteomes" id="UP000317010">
    <property type="component" value="Unassembled WGS sequence"/>
</dbReference>
<dbReference type="GO" id="GO:0006535">
    <property type="term" value="P:cysteine biosynthetic process from serine"/>
    <property type="evidence" value="ECO:0007669"/>
    <property type="project" value="InterPro"/>
</dbReference>
<keyword evidence="1" id="KW-0012">Acyltransferase</keyword>
<sequence>MNLFREINEDLKAGKRFSLVNKAVIFFFNRGFHALLFYRLSNLFYKYKIPVLPAILTRIVQILYGIDIDYKAKINGGIVIVHGVGLVIGSGVEIKSNVILFHGVTLGRRGVGPIISPSDGYPVIEEGCIICTGAILLGNINIGNYTTIGANCLIINNIPANSVCKLPHDNFVINNK</sequence>
<comment type="caution">
    <text evidence="2">The sequence shown here is derived from an EMBL/GenBank/DDBJ whole genome shotgun (WGS) entry which is preliminary data.</text>
</comment>
<name>A0A562TS58_9SPHI</name>
<evidence type="ECO:0000313" key="3">
    <source>
        <dbReference type="Proteomes" id="UP000317010"/>
    </source>
</evidence>
<dbReference type="SUPFAM" id="SSF51161">
    <property type="entry name" value="Trimeric LpxA-like enzymes"/>
    <property type="match status" value="1"/>
</dbReference>
<dbReference type="InterPro" id="IPR011004">
    <property type="entry name" value="Trimer_LpxA-like_sf"/>
</dbReference>
<dbReference type="Gene3D" id="1.10.3130.10">
    <property type="entry name" value="serine acetyltransferase, domain 1"/>
    <property type="match status" value="1"/>
</dbReference>